<dbReference type="PANTHER" id="PTHR11895">
    <property type="entry name" value="TRANSAMIDASE"/>
    <property type="match status" value="1"/>
</dbReference>
<dbReference type="EMBL" id="WNZX01000008">
    <property type="protein sequence ID" value="MUG71270.1"/>
    <property type="molecule type" value="Genomic_DNA"/>
</dbReference>
<dbReference type="SUPFAM" id="SSF75304">
    <property type="entry name" value="Amidase signature (AS) enzymes"/>
    <property type="match status" value="1"/>
</dbReference>
<gene>
    <name evidence="3" type="ORF">GNP93_11325</name>
</gene>
<evidence type="ECO:0000313" key="3">
    <source>
        <dbReference type="EMBL" id="MUG71270.1"/>
    </source>
</evidence>
<dbReference type="InterPro" id="IPR023631">
    <property type="entry name" value="Amidase_dom"/>
</dbReference>
<dbReference type="AlphaFoldDB" id="A0A7X2ZBK6"/>
<comment type="caution">
    <text evidence="3">The sequence shown here is derived from an EMBL/GenBank/DDBJ whole genome shotgun (WGS) entry which is preliminary data.</text>
</comment>
<sequence length="470" mass="50148">MNIAKMTALEIRAAIGNKQLSAVEVMSDTLERMTALEPALNAFVTATPELAMEAAKAADKAVMAGEPLGRLQGIPLSVKDLIHVGGVRTTFGSRTRATHIAEADAPSVERVRAAGAGIIGKTTTTEFGSKAGSGDSPLTGITYNPWNLAKSPGGSSAGAAASVAAGVTPFALGTDGGGSVRIPSSLCGLFGIKAQFGRVPVFPTSATPTLAHVGVLSRTVRDAALLLQTVSGYDGRDPASVSERTPDFIAACDMPVQGLRIAWSPTLGYAKPTAEVRMITETAVRRFEDLGCSIELVENVIDDPIDLWMADFYAGIGVTLKDDLQHRRDLLDPALAEVLQGRLHESVDAYYTKVFSRYRLREKVRQLFQRYDLLLTPTLPVSSVDVGMNVPRELPDRNMVSWSYYTYPFNLTGNPAASIPCGFDANGMPVGLQIVAGFNREADILRAAASFEVSSPWVDTYPIGRSLIKK</sequence>
<dbReference type="RefSeq" id="WP_155614677.1">
    <property type="nucleotide sequence ID" value="NZ_JBDLZV010000001.1"/>
</dbReference>
<dbReference type="Gene3D" id="3.90.1300.10">
    <property type="entry name" value="Amidase signature (AS) domain"/>
    <property type="match status" value="1"/>
</dbReference>
<reference evidence="3 4" key="1">
    <citation type="submission" date="2019-11" db="EMBL/GenBank/DDBJ databases">
        <title>Draft genome sequences of five Paenibacillus species of dairy origin.</title>
        <authorList>
            <person name="Olajide A.M."/>
            <person name="Chen S."/>
            <person name="Lapointe G."/>
        </authorList>
    </citation>
    <scope>NUCLEOTIDE SEQUENCE [LARGE SCALE GENOMIC DNA]</scope>
    <source>
        <strain evidence="3 4">2CS3</strain>
    </source>
</reference>
<dbReference type="Proteomes" id="UP000450917">
    <property type="component" value="Unassembled WGS sequence"/>
</dbReference>
<dbReference type="InterPro" id="IPR036928">
    <property type="entry name" value="AS_sf"/>
</dbReference>
<proteinExistence type="inferred from homology"/>
<feature type="domain" description="Amidase" evidence="2">
    <location>
        <begin position="24"/>
        <end position="445"/>
    </location>
</feature>
<dbReference type="GO" id="GO:0003824">
    <property type="term" value="F:catalytic activity"/>
    <property type="evidence" value="ECO:0007669"/>
    <property type="project" value="InterPro"/>
</dbReference>
<evidence type="ECO:0000313" key="4">
    <source>
        <dbReference type="Proteomes" id="UP000450917"/>
    </source>
</evidence>
<accession>A0A7X2ZBK6</accession>
<protein>
    <submittedName>
        <fullName evidence="3">Amidase</fullName>
    </submittedName>
</protein>
<dbReference type="Pfam" id="PF01425">
    <property type="entry name" value="Amidase"/>
    <property type="match status" value="1"/>
</dbReference>
<dbReference type="PANTHER" id="PTHR11895:SF7">
    <property type="entry name" value="GLUTAMYL-TRNA(GLN) AMIDOTRANSFERASE SUBUNIT A, MITOCHONDRIAL"/>
    <property type="match status" value="1"/>
</dbReference>
<dbReference type="InterPro" id="IPR000120">
    <property type="entry name" value="Amidase"/>
</dbReference>
<keyword evidence="4" id="KW-1185">Reference proteome</keyword>
<evidence type="ECO:0000259" key="2">
    <source>
        <dbReference type="Pfam" id="PF01425"/>
    </source>
</evidence>
<organism evidence="3 4">
    <name type="scientific">Paenibacillus validus</name>
    <dbReference type="NCBI Taxonomy" id="44253"/>
    <lineage>
        <taxon>Bacteria</taxon>
        <taxon>Bacillati</taxon>
        <taxon>Bacillota</taxon>
        <taxon>Bacilli</taxon>
        <taxon>Bacillales</taxon>
        <taxon>Paenibacillaceae</taxon>
        <taxon>Paenibacillus</taxon>
    </lineage>
</organism>
<evidence type="ECO:0000256" key="1">
    <source>
        <dbReference type="ARBA" id="ARBA00009199"/>
    </source>
</evidence>
<name>A0A7X2ZBK6_9BACL</name>
<comment type="similarity">
    <text evidence="1">Belongs to the amidase family.</text>
</comment>